<evidence type="ECO:0000256" key="1">
    <source>
        <dbReference type="SAM" id="MobiDB-lite"/>
    </source>
</evidence>
<proteinExistence type="predicted"/>
<organism evidence="2 3">
    <name type="scientific">Penicillium daleae</name>
    <dbReference type="NCBI Taxonomy" id="63821"/>
    <lineage>
        <taxon>Eukaryota</taxon>
        <taxon>Fungi</taxon>
        <taxon>Dikarya</taxon>
        <taxon>Ascomycota</taxon>
        <taxon>Pezizomycotina</taxon>
        <taxon>Eurotiomycetes</taxon>
        <taxon>Eurotiomycetidae</taxon>
        <taxon>Eurotiales</taxon>
        <taxon>Aspergillaceae</taxon>
        <taxon>Penicillium</taxon>
    </lineage>
</organism>
<accession>A0AAD6CIM2</accession>
<sequence>MLLYKCTSCQEIIEATKARLTCSTCSPPPIILCTNCYVVQDYPPQHPDGASHSFSVYQHSGYLPVPPPRVRTQSIGGMYKAAPAPPQRRPVPTVPNTEVPPRKPPRPSKQPEVEPEPGAGEEASTPLPPGSQQQCTEKDREQQQQQQQQPQQPYQPSGWTYFFNQDMKPTPCFSALIKEFFYHLDPKPTSLLSPETCSEYIDACGAALSHNIWKASRAKNPRGYDVADRELADHYTSYGIDFVLHPRTPVSTPTGPPFNPLSIFSNSQPVIMEHILSSVPSVSGNQKPMLTLHGWTSLTICGALINPSG</sequence>
<dbReference type="AlphaFoldDB" id="A0AAD6CIM2"/>
<feature type="compositionally biased region" description="Low complexity" evidence="1">
    <location>
        <begin position="143"/>
        <end position="156"/>
    </location>
</feature>
<reference evidence="2" key="2">
    <citation type="journal article" date="2023" name="IMA Fungus">
        <title>Comparative genomic study of the Penicillium genus elucidates a diverse pangenome and 15 lateral gene transfer events.</title>
        <authorList>
            <person name="Petersen C."/>
            <person name="Sorensen T."/>
            <person name="Nielsen M.R."/>
            <person name="Sondergaard T.E."/>
            <person name="Sorensen J.L."/>
            <person name="Fitzpatrick D.A."/>
            <person name="Frisvad J.C."/>
            <person name="Nielsen K.L."/>
        </authorList>
    </citation>
    <scope>NUCLEOTIDE SEQUENCE</scope>
    <source>
        <strain evidence="2">IBT 16125</strain>
    </source>
</reference>
<keyword evidence="3" id="KW-1185">Reference proteome</keyword>
<dbReference type="GeneID" id="81593942"/>
<dbReference type="EMBL" id="JAPVEA010000001">
    <property type="protein sequence ID" value="KAJ5464619.1"/>
    <property type="molecule type" value="Genomic_DNA"/>
</dbReference>
<comment type="caution">
    <text evidence="2">The sequence shown here is derived from an EMBL/GenBank/DDBJ whole genome shotgun (WGS) entry which is preliminary data.</text>
</comment>
<feature type="region of interest" description="Disordered" evidence="1">
    <location>
        <begin position="79"/>
        <end position="161"/>
    </location>
</feature>
<gene>
    <name evidence="2" type="ORF">N7458_000305</name>
</gene>
<name>A0AAD6CIM2_9EURO</name>
<dbReference type="Proteomes" id="UP001213681">
    <property type="component" value="Unassembled WGS sequence"/>
</dbReference>
<protein>
    <submittedName>
        <fullName evidence="2">Uncharacterized protein</fullName>
    </submittedName>
</protein>
<evidence type="ECO:0000313" key="3">
    <source>
        <dbReference type="Proteomes" id="UP001213681"/>
    </source>
</evidence>
<feature type="compositionally biased region" description="Pro residues" evidence="1">
    <location>
        <begin position="83"/>
        <end position="93"/>
    </location>
</feature>
<reference evidence="2" key="1">
    <citation type="submission" date="2022-12" db="EMBL/GenBank/DDBJ databases">
        <authorList>
            <person name="Petersen C."/>
        </authorList>
    </citation>
    <scope>NUCLEOTIDE SEQUENCE</scope>
    <source>
        <strain evidence="2">IBT 16125</strain>
    </source>
</reference>
<evidence type="ECO:0000313" key="2">
    <source>
        <dbReference type="EMBL" id="KAJ5464619.1"/>
    </source>
</evidence>
<dbReference type="RefSeq" id="XP_056771466.1">
    <property type="nucleotide sequence ID" value="XM_056903699.1"/>
</dbReference>